<dbReference type="InterPro" id="IPR042274">
    <property type="entry name" value="YycH/YycI_2"/>
</dbReference>
<dbReference type="RefSeq" id="WP_343185433.1">
    <property type="nucleotide sequence ID" value="NZ_JBCITM010000005.1"/>
</dbReference>
<feature type="region of interest" description="Disordered" evidence="1">
    <location>
        <begin position="413"/>
        <end position="502"/>
    </location>
</feature>
<dbReference type="EMBL" id="JBCITM010000005">
    <property type="protein sequence ID" value="MEN1760114.1"/>
    <property type="molecule type" value="Genomic_DNA"/>
</dbReference>
<feature type="compositionally biased region" description="Basic and acidic residues" evidence="1">
    <location>
        <begin position="430"/>
        <end position="456"/>
    </location>
</feature>
<keyword evidence="4" id="KW-1185">Reference proteome</keyword>
<dbReference type="InterPro" id="IPR009996">
    <property type="entry name" value="YycH"/>
</dbReference>
<sequence length="564" mass="63895">MMHKEKLKSLLLTFLVVTSVVLTQRVWFHSPLQLITSEASYLEEAEILEQERARIIRPVSIVAGFGGGVENSHYSLIKPQDLDRFWQELQVILKDHFISEPTVQVVSYEDYQQVKGSRSIELHFAEGFPAALLATLYDQQENQVTAVLSQISRVLIPGRYLGTLYMVDEVGTTYEFRITQQQMTAATDPGELLDSIPVNSYVKYYPLFSYAGNEVLLPLTHQNNLPRLFTESEVDVSSDQQMNLWAGRFFNENFDFVKTIQETGGTRIYMYGYGQQEVRITNRGRLEYTAETGNQSSTSVGKALDTALLFMARHGGLNADLVLQEVKLLEHNNQRGYRFTFSYRLRELPVALSRQQQPVEIDVYGNSVRSYRTFIRRPMSLPEVLPESGILSPHRLVEENFNQLLAEMAAARGFSEPATGIDTTTPPGDETARDPENAAEPEREGLQPALEQKDSTESLNPTDTVQPNAQEPSYQPSAESSSEAMPAPSSDHDSGTLPETSSFSGDELLQAIESIELIYLDREDTHRRQLMVPVWRLIIENRVYDYDAHEGVRINTFTLTEREL</sequence>
<organism evidence="3 4">
    <name type="scientific">Anoxynatronum sibiricum</name>
    <dbReference type="NCBI Taxonomy" id="210623"/>
    <lineage>
        <taxon>Bacteria</taxon>
        <taxon>Bacillati</taxon>
        <taxon>Bacillota</taxon>
        <taxon>Clostridia</taxon>
        <taxon>Eubacteriales</taxon>
        <taxon>Clostridiaceae</taxon>
        <taxon>Anoxynatronum</taxon>
    </lineage>
</organism>
<evidence type="ECO:0000256" key="1">
    <source>
        <dbReference type="SAM" id="MobiDB-lite"/>
    </source>
</evidence>
<evidence type="ECO:0000259" key="2">
    <source>
        <dbReference type="Pfam" id="PF07435"/>
    </source>
</evidence>
<feature type="compositionally biased region" description="Polar residues" evidence="1">
    <location>
        <begin position="457"/>
        <end position="475"/>
    </location>
</feature>
<gene>
    <name evidence="3" type="primary">yycH</name>
    <name evidence="3" type="ORF">AAIG11_06500</name>
</gene>
<feature type="domain" description="Regulatory protein YycH" evidence="2">
    <location>
        <begin position="5"/>
        <end position="351"/>
    </location>
</feature>
<dbReference type="Pfam" id="PF07435">
    <property type="entry name" value="YycH"/>
    <property type="match status" value="1"/>
</dbReference>
<protein>
    <submittedName>
        <fullName evidence="3">Two-component system activity regulator YycH</fullName>
    </submittedName>
</protein>
<name>A0ABU9VVJ2_9CLOT</name>
<dbReference type="Proteomes" id="UP001407405">
    <property type="component" value="Unassembled WGS sequence"/>
</dbReference>
<dbReference type="Gene3D" id="3.30.310.160">
    <property type="entry name" value="YycH protein, domain 2"/>
    <property type="match status" value="1"/>
</dbReference>
<reference evidence="3 4" key="1">
    <citation type="submission" date="2024-04" db="EMBL/GenBank/DDBJ databases">
        <title>Genome sequencing and metabolic network reconstruction of aminoacids and betaine degradation by Anoxynatronum sibiricum.</title>
        <authorList>
            <person name="Detkova E.N."/>
            <person name="Boltjanskaja Y.V."/>
            <person name="Mardanov A.V."/>
            <person name="Kevbrin V."/>
        </authorList>
    </citation>
    <scope>NUCLEOTIDE SEQUENCE [LARGE SCALE GENOMIC DNA]</scope>
    <source>
        <strain evidence="3 4">Z-7981</strain>
    </source>
</reference>
<feature type="compositionally biased region" description="Low complexity" evidence="1">
    <location>
        <begin position="476"/>
        <end position="489"/>
    </location>
</feature>
<comment type="caution">
    <text evidence="3">The sequence shown here is derived from an EMBL/GenBank/DDBJ whole genome shotgun (WGS) entry which is preliminary data.</text>
</comment>
<evidence type="ECO:0000313" key="3">
    <source>
        <dbReference type="EMBL" id="MEN1760114.1"/>
    </source>
</evidence>
<proteinExistence type="predicted"/>
<evidence type="ECO:0000313" key="4">
    <source>
        <dbReference type="Proteomes" id="UP001407405"/>
    </source>
</evidence>
<accession>A0ABU9VVJ2</accession>